<reference evidence="6 9" key="2">
    <citation type="submission" date="2018-01" db="EMBL/GenBank/DDBJ databases">
        <title>Complete genome sequence of Caulobacter flavus RHGG3.</title>
        <authorList>
            <person name="Yang E."/>
        </authorList>
    </citation>
    <scope>NUCLEOTIDE SEQUENCE [LARGE SCALE GENOMIC DNA]</scope>
    <source>
        <strain evidence="6 9">RHGG3</strain>
    </source>
</reference>
<dbReference type="EMBL" id="CP026100">
    <property type="protein sequence ID" value="AYV48289.1"/>
    <property type="molecule type" value="Genomic_DNA"/>
</dbReference>
<organism evidence="7 8">
    <name type="scientific">Caulobacter flavus</name>
    <dbReference type="NCBI Taxonomy" id="1679497"/>
    <lineage>
        <taxon>Bacteria</taxon>
        <taxon>Pseudomonadati</taxon>
        <taxon>Pseudomonadota</taxon>
        <taxon>Alphaproteobacteria</taxon>
        <taxon>Caulobacterales</taxon>
        <taxon>Caulobacteraceae</taxon>
        <taxon>Caulobacter</taxon>
    </lineage>
</organism>
<comment type="subcellular location">
    <subcellularLocation>
        <location evidence="1">Membrane</location>
    </subcellularLocation>
</comment>
<dbReference type="EMBL" id="PJRQ01000052">
    <property type="protein sequence ID" value="PLR06449.1"/>
    <property type="molecule type" value="Genomic_DNA"/>
</dbReference>
<dbReference type="InterPro" id="IPR023352">
    <property type="entry name" value="MAPEG-like_dom_sf"/>
</dbReference>
<dbReference type="PANTHER" id="PTHR35371">
    <property type="entry name" value="INNER MEMBRANE PROTEIN"/>
    <property type="match status" value="1"/>
</dbReference>
<dbReference type="Proteomes" id="UP000234483">
    <property type="component" value="Unassembled WGS sequence"/>
</dbReference>
<dbReference type="RefSeq" id="WP_101715628.1">
    <property type="nucleotide sequence ID" value="NZ_CP026100.1"/>
</dbReference>
<evidence type="ECO:0000256" key="5">
    <source>
        <dbReference type="SAM" id="Phobius"/>
    </source>
</evidence>
<dbReference type="InterPro" id="IPR001129">
    <property type="entry name" value="Membr-assoc_MAPEG"/>
</dbReference>
<keyword evidence="3 5" id="KW-1133">Transmembrane helix</keyword>
<sequence length="131" mass="13838">MQMAFELKMLAAAVVIGLVHLLWASAAAQPQRGLKWNVGSRETPVVLTGMAGRLERAFANFRETFAFFVAAVLVAYLGGRLGALTAAGTALYVGARAVYVLLYAFGVPVVRSLVWVASMAGLGLVLLALVI</sequence>
<evidence type="ECO:0000256" key="4">
    <source>
        <dbReference type="ARBA" id="ARBA00023136"/>
    </source>
</evidence>
<gene>
    <name evidence="6" type="ORF">C1707_19600</name>
    <name evidence="7" type="ORF">CFHF_24970</name>
</gene>
<evidence type="ECO:0008006" key="10">
    <source>
        <dbReference type="Google" id="ProtNLM"/>
    </source>
</evidence>
<evidence type="ECO:0000256" key="2">
    <source>
        <dbReference type="ARBA" id="ARBA00022692"/>
    </source>
</evidence>
<evidence type="ECO:0000313" key="9">
    <source>
        <dbReference type="Proteomes" id="UP000281192"/>
    </source>
</evidence>
<dbReference type="AlphaFoldDB" id="A0A2N5CL60"/>
<evidence type="ECO:0000313" key="8">
    <source>
        <dbReference type="Proteomes" id="UP000234483"/>
    </source>
</evidence>
<evidence type="ECO:0000256" key="3">
    <source>
        <dbReference type="ARBA" id="ARBA00022989"/>
    </source>
</evidence>
<dbReference type="Proteomes" id="UP000281192">
    <property type="component" value="Chromosome"/>
</dbReference>
<accession>A0A2N5CL60</accession>
<evidence type="ECO:0000313" key="6">
    <source>
        <dbReference type="EMBL" id="AYV48289.1"/>
    </source>
</evidence>
<reference evidence="7 8" key="1">
    <citation type="submission" date="2017-12" db="EMBL/GenBank/DDBJ databases">
        <title>The genome sequence of Caulobacter flavus CGMCC1 15093.</title>
        <authorList>
            <person name="Gao J."/>
            <person name="Mao X."/>
            <person name="Sun J."/>
        </authorList>
    </citation>
    <scope>NUCLEOTIDE SEQUENCE [LARGE SCALE GENOMIC DNA]</scope>
    <source>
        <strain evidence="7 8">CGMCC1 15093</strain>
    </source>
</reference>
<evidence type="ECO:0000256" key="1">
    <source>
        <dbReference type="ARBA" id="ARBA00004370"/>
    </source>
</evidence>
<name>A0A2N5CL60_9CAUL</name>
<keyword evidence="9" id="KW-1185">Reference proteome</keyword>
<evidence type="ECO:0000313" key="7">
    <source>
        <dbReference type="EMBL" id="PLR06449.1"/>
    </source>
</evidence>
<feature type="transmembrane region" description="Helical" evidence="5">
    <location>
        <begin position="112"/>
        <end position="130"/>
    </location>
</feature>
<dbReference type="SUPFAM" id="SSF161084">
    <property type="entry name" value="MAPEG domain-like"/>
    <property type="match status" value="1"/>
</dbReference>
<keyword evidence="2 5" id="KW-0812">Transmembrane</keyword>
<dbReference type="Gene3D" id="1.20.120.550">
    <property type="entry name" value="Membrane associated eicosanoid/glutathione metabolism-like domain"/>
    <property type="match status" value="1"/>
</dbReference>
<feature type="transmembrane region" description="Helical" evidence="5">
    <location>
        <begin position="57"/>
        <end position="77"/>
    </location>
</feature>
<dbReference type="GO" id="GO:0016020">
    <property type="term" value="C:membrane"/>
    <property type="evidence" value="ECO:0007669"/>
    <property type="project" value="UniProtKB-SubCell"/>
</dbReference>
<dbReference type="KEGG" id="cfh:C1707_19600"/>
<protein>
    <recommendedName>
        <fullName evidence="10">MAPEG family protein</fullName>
    </recommendedName>
</protein>
<proteinExistence type="predicted"/>
<dbReference type="OrthoDB" id="7743618at2"/>
<keyword evidence="4 5" id="KW-0472">Membrane</keyword>
<dbReference type="PANTHER" id="PTHR35371:SF1">
    <property type="entry name" value="BLR7753 PROTEIN"/>
    <property type="match status" value="1"/>
</dbReference>
<dbReference type="Pfam" id="PF01124">
    <property type="entry name" value="MAPEG"/>
    <property type="match status" value="1"/>
</dbReference>